<keyword evidence="1" id="KW-0472">Membrane</keyword>
<organism evidence="2 3">
    <name type="scientific">Pycnoporus cinnabarinus</name>
    <name type="common">Cinnabar-red polypore</name>
    <name type="synonym">Trametes cinnabarina</name>
    <dbReference type="NCBI Taxonomy" id="5643"/>
    <lineage>
        <taxon>Eukaryota</taxon>
        <taxon>Fungi</taxon>
        <taxon>Dikarya</taxon>
        <taxon>Basidiomycota</taxon>
        <taxon>Agaricomycotina</taxon>
        <taxon>Agaricomycetes</taxon>
        <taxon>Polyporales</taxon>
        <taxon>Polyporaceae</taxon>
        <taxon>Trametes</taxon>
    </lineage>
</organism>
<protein>
    <submittedName>
        <fullName evidence="2">Uncharacterized protein</fullName>
    </submittedName>
</protein>
<keyword evidence="3" id="KW-1185">Reference proteome</keyword>
<dbReference type="OMA" id="WTATDLW"/>
<gene>
    <name evidence="2" type="ORF">BN946_scf185000.g64</name>
</gene>
<name>A0A060S431_PYCCI</name>
<keyword evidence="1" id="KW-0812">Transmembrane</keyword>
<dbReference type="STRING" id="5643.A0A060S431"/>
<evidence type="ECO:0000256" key="1">
    <source>
        <dbReference type="SAM" id="Phobius"/>
    </source>
</evidence>
<evidence type="ECO:0000313" key="3">
    <source>
        <dbReference type="Proteomes" id="UP000029665"/>
    </source>
</evidence>
<dbReference type="HOGENOM" id="CLU_850445_0_0_1"/>
<evidence type="ECO:0000313" key="2">
    <source>
        <dbReference type="EMBL" id="CDO68921.1"/>
    </source>
</evidence>
<accession>A0A060S431</accession>
<dbReference type="AlphaFoldDB" id="A0A060S431"/>
<proteinExistence type="predicted"/>
<keyword evidence="1" id="KW-1133">Transmembrane helix</keyword>
<feature type="transmembrane region" description="Helical" evidence="1">
    <location>
        <begin position="20"/>
        <end position="42"/>
    </location>
</feature>
<dbReference type="OrthoDB" id="3192156at2759"/>
<dbReference type="Proteomes" id="UP000029665">
    <property type="component" value="Unassembled WGS sequence"/>
</dbReference>
<comment type="caution">
    <text evidence="2">The sequence shown here is derived from an EMBL/GenBank/DDBJ whole genome shotgun (WGS) entry which is preliminary data.</text>
</comment>
<sequence length="300" mass="32768">MSLLVSPVVELYRLALQPVAPFTWFGLSLSTLDVVAAVRLCVALRQIREKLWRDHVEKTKTVRSDKESVILPEIEERSFVRDAAAVLLVVYGGEAVSCPALAIPPSFMLSGVVPAFYTAVQAAVDRLPAVPIPAYENEVPLAALDALTRAYLLCNLIPPMVTAHANPAINSNPWTLLITSFMTANAGFFFTNMFSFFQPYALRLTTPTEFLPYGWTTTDIWCAPLITGLYAFLTHAQPFWADAHSVALGWLGQTSGAERIAAVNPETARAVCALVLAGLFTTRAVKNFAPAKVQLKTKVQ</sequence>
<reference evidence="2" key="1">
    <citation type="submission" date="2014-01" db="EMBL/GenBank/DDBJ databases">
        <title>The genome of the white-rot fungus Pycnoporus cinnabarinus: a basidiomycete model with a versatile arsenal for lignocellulosic biomass breakdown.</title>
        <authorList>
            <person name="Levasseur A."/>
            <person name="Lomascolo A."/>
            <person name="Ruiz-Duenas F.J."/>
            <person name="Uzan E."/>
            <person name="Piumi F."/>
            <person name="Kues U."/>
            <person name="Ram A.F.J."/>
            <person name="Murat C."/>
            <person name="Haon M."/>
            <person name="Benoit I."/>
            <person name="Arfi Y."/>
            <person name="Chevret D."/>
            <person name="Drula E."/>
            <person name="Kwon M.J."/>
            <person name="Gouret P."/>
            <person name="Lesage-Meessen L."/>
            <person name="Lombard V."/>
            <person name="Mariette J."/>
            <person name="Noirot C."/>
            <person name="Park J."/>
            <person name="Patyshakuliyeva A."/>
            <person name="Wieneger R.A.B."/>
            <person name="Wosten H.A.B."/>
            <person name="Martin F."/>
            <person name="Coutinho P.M."/>
            <person name="de Vries R."/>
            <person name="Martinez A.T."/>
            <person name="Klopp C."/>
            <person name="Pontarotti P."/>
            <person name="Henrissat B."/>
            <person name="Record E."/>
        </authorList>
    </citation>
    <scope>NUCLEOTIDE SEQUENCE [LARGE SCALE GENOMIC DNA]</scope>
    <source>
        <strain evidence="2">BRFM137</strain>
    </source>
</reference>
<dbReference type="EMBL" id="CCBP010000028">
    <property type="protein sequence ID" value="CDO68921.1"/>
    <property type="molecule type" value="Genomic_DNA"/>
</dbReference>